<dbReference type="AlphaFoldDB" id="A0A0W1A2E2"/>
<dbReference type="OrthoDB" id="5622044at2"/>
<evidence type="ECO:0000256" key="1">
    <source>
        <dbReference type="SAM" id="Coils"/>
    </source>
</evidence>
<feature type="transmembrane region" description="Helical" evidence="3">
    <location>
        <begin position="52"/>
        <end position="74"/>
    </location>
</feature>
<keyword evidence="1" id="KW-0175">Coiled coil</keyword>
<evidence type="ECO:0000313" key="5">
    <source>
        <dbReference type="Proteomes" id="UP000054729"/>
    </source>
</evidence>
<dbReference type="RefSeq" id="WP_058481118.1">
    <property type="nucleotide sequence ID" value="NZ_CAAAIQ010000002.1"/>
</dbReference>
<dbReference type="EMBL" id="LNZB01000056">
    <property type="protein sequence ID" value="KTD75548.1"/>
    <property type="molecule type" value="Genomic_DNA"/>
</dbReference>
<evidence type="ECO:0000313" key="4">
    <source>
        <dbReference type="EMBL" id="KTD75548.1"/>
    </source>
</evidence>
<dbReference type="PATRIC" id="fig|66969.6.peg.2693"/>
<feature type="region of interest" description="Disordered" evidence="2">
    <location>
        <begin position="22"/>
        <end position="44"/>
    </location>
</feature>
<evidence type="ECO:0000256" key="3">
    <source>
        <dbReference type="SAM" id="Phobius"/>
    </source>
</evidence>
<reference evidence="4 5" key="1">
    <citation type="submission" date="2015-11" db="EMBL/GenBank/DDBJ databases">
        <title>Genomic analysis of 38 Legionella species identifies large and diverse effector repertoires.</title>
        <authorList>
            <person name="Burstein D."/>
            <person name="Amaro F."/>
            <person name="Zusman T."/>
            <person name="Lifshitz Z."/>
            <person name="Cohen O."/>
            <person name="Gilbert J.A."/>
            <person name="Pupko T."/>
            <person name="Shuman H.A."/>
            <person name="Segal G."/>
        </authorList>
    </citation>
    <scope>NUCLEOTIDE SEQUENCE [LARGE SCALE GENOMIC DNA]</scope>
    <source>
        <strain evidence="4 5">ATCC 51914</strain>
    </source>
</reference>
<dbReference type="NCBIfam" id="NF038218">
    <property type="entry name" value="IcmG_DotF_IVB"/>
    <property type="match status" value="1"/>
</dbReference>
<gene>
    <name evidence="4" type="ORF">Lwal_2486</name>
</gene>
<keyword evidence="5" id="KW-1185">Reference proteome</keyword>
<feature type="coiled-coil region" evidence="1">
    <location>
        <begin position="147"/>
        <end position="174"/>
    </location>
</feature>
<keyword evidence="3" id="KW-1133">Transmembrane helix</keyword>
<dbReference type="STRING" id="66969.Lwal_2486"/>
<evidence type="ECO:0000256" key="2">
    <source>
        <dbReference type="SAM" id="MobiDB-lite"/>
    </source>
</evidence>
<organism evidence="4 5">
    <name type="scientific">Legionella waltersii</name>
    <dbReference type="NCBI Taxonomy" id="66969"/>
    <lineage>
        <taxon>Bacteria</taxon>
        <taxon>Pseudomonadati</taxon>
        <taxon>Pseudomonadota</taxon>
        <taxon>Gammaproteobacteria</taxon>
        <taxon>Legionellales</taxon>
        <taxon>Legionellaceae</taxon>
        <taxon>Legionella</taxon>
    </lineage>
</organism>
<sequence>MAENDQNNDEYKFAELDSYDTDLMGETNKESPGSFDTQQDKEPKQNDVMRKALIVIGIVVFIMVAYKIIVSFYFTGKKEVAQTKATIPPVTQVTPQPVQQTTTVTPITTPVQQTVIESDPDLKKKVSAIELMQQSVRSEVTTVSNQVNSVSNNINALNAQISKMNQIIESLSMQVTKQSEVINALIVKSQPKKVVKVVKPMVQRIFYYIQAVIPGRAWLIGTNGSTLTVREGSKIPGYGVVKLIDSIQGRVLTSSGQVIRFSQDDS</sequence>
<comment type="caution">
    <text evidence="4">The sequence shown here is derived from an EMBL/GenBank/DDBJ whole genome shotgun (WGS) entry which is preliminary data.</text>
</comment>
<keyword evidence="3" id="KW-0472">Membrane</keyword>
<accession>A0A0W1A2E2</accession>
<keyword evidence="3" id="KW-0812">Transmembrane</keyword>
<dbReference type="Proteomes" id="UP000054729">
    <property type="component" value="Unassembled WGS sequence"/>
</dbReference>
<name>A0A0W1A2E2_9GAMM</name>
<proteinExistence type="predicted"/>
<protein>
    <submittedName>
        <fullName evidence="4">Protein IcmG (DotF)</fullName>
    </submittedName>
</protein>